<dbReference type="AlphaFoldDB" id="A0A2N5DSK8"/>
<dbReference type="RefSeq" id="WP_101818612.1">
    <property type="nucleotide sequence ID" value="NZ_PJZF01000102.1"/>
</dbReference>
<accession>A0A2N5DSK8</accession>
<comment type="caution">
    <text evidence="1">The sequence shown here is derived from an EMBL/GenBank/DDBJ whole genome shotgun (WGS) entry which is preliminary data.</text>
</comment>
<evidence type="ECO:0000313" key="1">
    <source>
        <dbReference type="EMBL" id="PLR29071.1"/>
    </source>
</evidence>
<evidence type="ECO:0000313" key="2">
    <source>
        <dbReference type="Proteomes" id="UP000234240"/>
    </source>
</evidence>
<keyword evidence="2" id="KW-1185">Reference proteome</keyword>
<gene>
    <name evidence="1" type="ORF">CYR55_23100</name>
</gene>
<sequence>NDSDENAGSLDDALILRMATHNVPIGSILEWMETLASGEAIRRWWYVHRKFNYGTASVGTLYYCVPSRSYEGLINGE</sequence>
<organism evidence="1 2">
    <name type="scientific">Chimaeribacter californicus</name>
    <dbReference type="NCBI Taxonomy" id="2060067"/>
    <lineage>
        <taxon>Bacteria</taxon>
        <taxon>Pseudomonadati</taxon>
        <taxon>Pseudomonadota</taxon>
        <taxon>Gammaproteobacteria</taxon>
        <taxon>Enterobacterales</taxon>
        <taxon>Yersiniaceae</taxon>
        <taxon>Chimaeribacter</taxon>
    </lineage>
</organism>
<reference evidence="1 2" key="1">
    <citation type="submission" date="2017-12" db="EMBL/GenBank/DDBJ databases">
        <title>Characterization of six clinical isolates of Enterochimera gen. nov., a novel genus of the Yersiniaciae family and the three species Enterochimera arupensis sp. nov., Enterochimera coloradensis sp. nov, and Enterochimera californica sp. nov.</title>
        <authorList>
            <person name="Rossi A."/>
            <person name="Fisher M."/>
        </authorList>
    </citation>
    <scope>NUCLEOTIDE SEQUENCE [LARGE SCALE GENOMIC DNA]</scope>
    <source>
        <strain evidence="2">2015-Iso6</strain>
    </source>
</reference>
<feature type="non-terminal residue" evidence="1">
    <location>
        <position position="1"/>
    </location>
</feature>
<dbReference type="EMBL" id="PJZF01000102">
    <property type="protein sequence ID" value="PLR29071.1"/>
    <property type="molecule type" value="Genomic_DNA"/>
</dbReference>
<proteinExistence type="predicted"/>
<dbReference type="OrthoDB" id="6548883at2"/>
<dbReference type="Proteomes" id="UP000234240">
    <property type="component" value="Unassembled WGS sequence"/>
</dbReference>
<protein>
    <submittedName>
        <fullName evidence="1">Phage tail protein</fullName>
    </submittedName>
</protein>
<name>A0A2N5DSK8_9GAMM</name>